<organism evidence="2">
    <name type="scientific">marine sediment metagenome</name>
    <dbReference type="NCBI Taxonomy" id="412755"/>
    <lineage>
        <taxon>unclassified sequences</taxon>
        <taxon>metagenomes</taxon>
        <taxon>ecological metagenomes</taxon>
    </lineage>
</organism>
<feature type="transmembrane region" description="Helical" evidence="1">
    <location>
        <begin position="21"/>
        <end position="41"/>
    </location>
</feature>
<keyword evidence="1" id="KW-0472">Membrane</keyword>
<keyword evidence="1" id="KW-1133">Transmembrane helix</keyword>
<evidence type="ECO:0000256" key="1">
    <source>
        <dbReference type="SAM" id="Phobius"/>
    </source>
</evidence>
<proteinExistence type="predicted"/>
<accession>X0S4V7</accession>
<evidence type="ECO:0000313" key="2">
    <source>
        <dbReference type="EMBL" id="GAF76034.1"/>
    </source>
</evidence>
<dbReference type="AlphaFoldDB" id="X0S4V7"/>
<sequence>MERRLMPNEIKPGLESLPMPVKIVLLSVALVVIAAWTFAMVL</sequence>
<gene>
    <name evidence="2" type="ORF">S01H1_00905</name>
</gene>
<name>X0S4V7_9ZZZZ</name>
<dbReference type="EMBL" id="BARS01000353">
    <property type="protein sequence ID" value="GAF76034.1"/>
    <property type="molecule type" value="Genomic_DNA"/>
</dbReference>
<reference evidence="2" key="1">
    <citation type="journal article" date="2014" name="Front. Microbiol.">
        <title>High frequency of phylogenetically diverse reductive dehalogenase-homologous genes in deep subseafloor sedimentary metagenomes.</title>
        <authorList>
            <person name="Kawai M."/>
            <person name="Futagami T."/>
            <person name="Toyoda A."/>
            <person name="Takaki Y."/>
            <person name="Nishi S."/>
            <person name="Hori S."/>
            <person name="Arai W."/>
            <person name="Tsubouchi T."/>
            <person name="Morono Y."/>
            <person name="Uchiyama I."/>
            <person name="Ito T."/>
            <person name="Fujiyama A."/>
            <person name="Inagaki F."/>
            <person name="Takami H."/>
        </authorList>
    </citation>
    <scope>NUCLEOTIDE SEQUENCE</scope>
    <source>
        <strain evidence="2">Expedition CK06-06</strain>
    </source>
</reference>
<keyword evidence="1" id="KW-0812">Transmembrane</keyword>
<comment type="caution">
    <text evidence="2">The sequence shown here is derived from an EMBL/GenBank/DDBJ whole genome shotgun (WGS) entry which is preliminary data.</text>
</comment>
<protein>
    <submittedName>
        <fullName evidence="2">Uncharacterized protein</fullName>
    </submittedName>
</protein>